<accession>A0A0E9X2J3</accession>
<dbReference type="EMBL" id="GBXM01012684">
    <property type="protein sequence ID" value="JAH95893.1"/>
    <property type="molecule type" value="Transcribed_RNA"/>
</dbReference>
<protein>
    <submittedName>
        <fullName evidence="1">Uncharacterized protein</fullName>
    </submittedName>
</protein>
<name>A0A0E9X2J3_ANGAN</name>
<reference evidence="1" key="2">
    <citation type="journal article" date="2015" name="Fish Shellfish Immunol.">
        <title>Early steps in the European eel (Anguilla anguilla)-Vibrio vulnificus interaction in the gills: Role of the RtxA13 toxin.</title>
        <authorList>
            <person name="Callol A."/>
            <person name="Pajuelo D."/>
            <person name="Ebbesson L."/>
            <person name="Teles M."/>
            <person name="MacKenzie S."/>
            <person name="Amaro C."/>
        </authorList>
    </citation>
    <scope>NUCLEOTIDE SEQUENCE</scope>
</reference>
<organism evidence="1">
    <name type="scientific">Anguilla anguilla</name>
    <name type="common">European freshwater eel</name>
    <name type="synonym">Muraena anguilla</name>
    <dbReference type="NCBI Taxonomy" id="7936"/>
    <lineage>
        <taxon>Eukaryota</taxon>
        <taxon>Metazoa</taxon>
        <taxon>Chordata</taxon>
        <taxon>Craniata</taxon>
        <taxon>Vertebrata</taxon>
        <taxon>Euteleostomi</taxon>
        <taxon>Actinopterygii</taxon>
        <taxon>Neopterygii</taxon>
        <taxon>Teleostei</taxon>
        <taxon>Anguilliformes</taxon>
        <taxon>Anguillidae</taxon>
        <taxon>Anguilla</taxon>
    </lineage>
</organism>
<reference evidence="1" key="1">
    <citation type="submission" date="2014-11" db="EMBL/GenBank/DDBJ databases">
        <authorList>
            <person name="Amaro Gonzalez C."/>
        </authorList>
    </citation>
    <scope>NUCLEOTIDE SEQUENCE</scope>
</reference>
<dbReference type="AlphaFoldDB" id="A0A0E9X2J3"/>
<sequence length="112" mass="12805">MSPLRLWRTEANQFQKRASAERKRPPSALAETPLKTVALLCFSVSTWHFQSFKKGPRVINPSDVTPLKMADINQRTKSKARDSTLSTCHLCSGNALKTHLRKRSWKIKNKKD</sequence>
<evidence type="ECO:0000313" key="1">
    <source>
        <dbReference type="EMBL" id="JAH95893.1"/>
    </source>
</evidence>
<proteinExistence type="predicted"/>